<dbReference type="NCBIfam" id="TIGR01003">
    <property type="entry name" value="PTS_HPr_family"/>
    <property type="match status" value="1"/>
</dbReference>
<dbReference type="Gene3D" id="3.30.1340.10">
    <property type="entry name" value="HPr-like"/>
    <property type="match status" value="1"/>
</dbReference>
<dbReference type="PROSITE" id="PS51350">
    <property type="entry name" value="PTS_HPR_DOM"/>
    <property type="match status" value="1"/>
</dbReference>
<evidence type="ECO:0000256" key="3">
    <source>
        <dbReference type="ARBA" id="ARBA00020422"/>
    </source>
</evidence>
<organism evidence="8 9">
    <name type="scientific">Bhargavaea ullalensis</name>
    <dbReference type="NCBI Taxonomy" id="1265685"/>
    <lineage>
        <taxon>Bacteria</taxon>
        <taxon>Bacillati</taxon>
        <taxon>Bacillota</taxon>
        <taxon>Bacilli</taxon>
        <taxon>Bacillales</taxon>
        <taxon>Caryophanaceae</taxon>
        <taxon>Bhargavaea</taxon>
    </lineage>
</organism>
<evidence type="ECO:0000259" key="7">
    <source>
        <dbReference type="PROSITE" id="PS51350"/>
    </source>
</evidence>
<reference evidence="8 9" key="1">
    <citation type="submission" date="2024-06" db="EMBL/GenBank/DDBJ databases">
        <title>Genomic Encyclopedia of Type Strains, Phase IV (KMG-IV): sequencing the most valuable type-strain genomes for metagenomic binning, comparative biology and taxonomic classification.</title>
        <authorList>
            <person name="Goeker M."/>
        </authorList>
    </citation>
    <scope>NUCLEOTIDE SEQUENCE [LARGE SCALE GENOMIC DNA]</scope>
    <source>
        <strain evidence="8 9">DSM 26128</strain>
    </source>
</reference>
<evidence type="ECO:0000256" key="5">
    <source>
        <dbReference type="ARBA" id="ARBA00022597"/>
    </source>
</evidence>
<keyword evidence="6" id="KW-0598">Phosphotransferase system</keyword>
<evidence type="ECO:0000313" key="9">
    <source>
        <dbReference type="Proteomes" id="UP001549099"/>
    </source>
</evidence>
<dbReference type="InterPro" id="IPR050399">
    <property type="entry name" value="HPr"/>
</dbReference>
<dbReference type="PROSITE" id="PS00369">
    <property type="entry name" value="PTS_HPR_HIS"/>
    <property type="match status" value="1"/>
</dbReference>
<dbReference type="PANTHER" id="PTHR33705:SF2">
    <property type="entry name" value="PHOSPHOCARRIER PROTEIN NPR"/>
    <property type="match status" value="1"/>
</dbReference>
<dbReference type="Proteomes" id="UP001549099">
    <property type="component" value="Unassembled WGS sequence"/>
</dbReference>
<dbReference type="EMBL" id="JBEPLW010000001">
    <property type="protein sequence ID" value="MET3574406.1"/>
    <property type="molecule type" value="Genomic_DNA"/>
</dbReference>
<proteinExistence type="predicted"/>
<comment type="subcellular location">
    <subcellularLocation>
        <location evidence="2">Cytoplasm</location>
    </subcellularLocation>
</comment>
<dbReference type="Pfam" id="PF00381">
    <property type="entry name" value="PTS-HPr"/>
    <property type="match status" value="1"/>
</dbReference>
<evidence type="ECO:0000256" key="1">
    <source>
        <dbReference type="ARBA" id="ARBA00003681"/>
    </source>
</evidence>
<keyword evidence="5" id="KW-0762">Sugar transport</keyword>
<dbReference type="RefSeq" id="WP_354194544.1">
    <property type="nucleotide sequence ID" value="NZ_JBEPLW010000001.1"/>
</dbReference>
<sequence>MKKTFRITAAEGLHARPATLLVSAVNQLDADVRLVHGNKPANLKSIMAVMAAGIPSGAEVTVTAEGADAAQAIDKVSEVFASQKLGEEC</sequence>
<keyword evidence="5" id="KW-0813">Transport</keyword>
<dbReference type="SUPFAM" id="SSF55594">
    <property type="entry name" value="HPr-like"/>
    <property type="match status" value="1"/>
</dbReference>
<dbReference type="InterPro" id="IPR035895">
    <property type="entry name" value="HPr-like_sf"/>
</dbReference>
<evidence type="ECO:0000256" key="4">
    <source>
        <dbReference type="ARBA" id="ARBA00022490"/>
    </source>
</evidence>
<evidence type="ECO:0000256" key="6">
    <source>
        <dbReference type="ARBA" id="ARBA00022683"/>
    </source>
</evidence>
<evidence type="ECO:0000256" key="2">
    <source>
        <dbReference type="ARBA" id="ARBA00004496"/>
    </source>
</evidence>
<dbReference type="InterPro" id="IPR000032">
    <property type="entry name" value="HPr-like"/>
</dbReference>
<evidence type="ECO:0000313" key="8">
    <source>
        <dbReference type="EMBL" id="MET3574406.1"/>
    </source>
</evidence>
<protein>
    <recommendedName>
        <fullName evidence="3">Phosphocarrier protein HPr</fullName>
    </recommendedName>
</protein>
<dbReference type="CDD" id="cd00367">
    <property type="entry name" value="PTS-HPr_like"/>
    <property type="match status" value="1"/>
</dbReference>
<keyword evidence="4" id="KW-0963">Cytoplasm</keyword>
<feature type="domain" description="HPr" evidence="7">
    <location>
        <begin position="1"/>
        <end position="88"/>
    </location>
</feature>
<dbReference type="PRINTS" id="PR00107">
    <property type="entry name" value="PHOSPHOCPHPR"/>
</dbReference>
<dbReference type="InterPro" id="IPR001020">
    <property type="entry name" value="PTS_HPr_His_P_site"/>
</dbReference>
<comment type="function">
    <text evidence="1">General (non sugar-specific) component of the phosphoenolpyruvate-dependent sugar phosphotransferase system (sugar PTS). This major carbohydrate active-transport system catalyzes the phosphorylation of incoming sugar substrates concomitantly with their translocation across the cell membrane. The phosphoryl group from phosphoenolpyruvate (PEP) is transferred to the phosphoryl carrier protein HPr by enzyme I. Phospho-HPr then transfers it to the PTS EIIA domain.</text>
</comment>
<dbReference type="PANTHER" id="PTHR33705">
    <property type="entry name" value="PHOSPHOCARRIER PROTEIN HPR"/>
    <property type="match status" value="1"/>
</dbReference>
<name>A0ABV2G7Z4_9BACL</name>
<accession>A0ABV2G7Z4</accession>
<keyword evidence="9" id="KW-1185">Reference proteome</keyword>
<gene>
    <name evidence="8" type="ORF">ABID49_000282</name>
</gene>
<comment type="caution">
    <text evidence="8">The sequence shown here is derived from an EMBL/GenBank/DDBJ whole genome shotgun (WGS) entry which is preliminary data.</text>
</comment>